<protein>
    <submittedName>
        <fullName evidence="1">Phage tail protein</fullName>
    </submittedName>
</protein>
<name>A0A2S2CZE6_9PROT</name>
<accession>A0A2S2CZE6</accession>
<dbReference type="NCBIfam" id="TIGR02241">
    <property type="entry name" value="conserved hypothetical phage tail region protein"/>
    <property type="match status" value="1"/>
</dbReference>
<evidence type="ECO:0000313" key="1">
    <source>
        <dbReference type="EMBL" id="AWK89882.1"/>
    </source>
</evidence>
<dbReference type="InterPro" id="IPR011747">
    <property type="entry name" value="CHP02241"/>
</dbReference>
<dbReference type="OrthoDB" id="9799891at2"/>
<dbReference type="AlphaFoldDB" id="A0A2S2CZE6"/>
<dbReference type="Proteomes" id="UP000245629">
    <property type="component" value="Plasmid unnamed3"/>
</dbReference>
<dbReference type="KEGG" id="azz:DEW08_28080"/>
<reference evidence="2" key="1">
    <citation type="submission" date="2018-05" db="EMBL/GenBank/DDBJ databases">
        <title>Azospirillum thermophila sp. nov., a novel isolated from hot spring.</title>
        <authorList>
            <person name="Zhao Z."/>
        </authorList>
    </citation>
    <scope>NUCLEOTIDE SEQUENCE [LARGE SCALE GENOMIC DNA]</scope>
    <source>
        <strain evidence="2">CFH 70021</strain>
        <plasmid evidence="2">unnamed3</plasmid>
    </source>
</reference>
<dbReference type="EMBL" id="CP029358">
    <property type="protein sequence ID" value="AWK89882.1"/>
    <property type="molecule type" value="Genomic_DNA"/>
</dbReference>
<dbReference type="RefSeq" id="WP_109333624.1">
    <property type="nucleotide sequence ID" value="NZ_CP029358.1"/>
</dbReference>
<keyword evidence="2" id="KW-1185">Reference proteome</keyword>
<sequence>MGVDVYCPPPGFSFSVSVAGSGASLQSASAVDGSFQEVSGLDATVETETVTEGGENRFVHRLPGVTRYPNLVLRRGYVTQPSFLSEWAAQTVGSTLNQAILTQTLVVMLLGADRAPLVAWNVAQAWPVRWVTGPFDSMKNEYLTEVLEFSYAYVTRMPKNEAASMVGRVSSLIGGR</sequence>
<dbReference type="Pfam" id="PF06841">
    <property type="entry name" value="Phage_T4_gp19"/>
    <property type="match status" value="1"/>
</dbReference>
<evidence type="ECO:0000313" key="2">
    <source>
        <dbReference type="Proteomes" id="UP000245629"/>
    </source>
</evidence>
<organism evidence="1 2">
    <name type="scientific">Azospirillum thermophilum</name>
    <dbReference type="NCBI Taxonomy" id="2202148"/>
    <lineage>
        <taxon>Bacteria</taxon>
        <taxon>Pseudomonadati</taxon>
        <taxon>Pseudomonadota</taxon>
        <taxon>Alphaproteobacteria</taxon>
        <taxon>Rhodospirillales</taxon>
        <taxon>Azospirillaceae</taxon>
        <taxon>Azospirillum</taxon>
    </lineage>
</organism>
<proteinExistence type="predicted"/>
<gene>
    <name evidence="1" type="ORF">DEW08_28080</name>
</gene>
<keyword evidence="1" id="KW-0614">Plasmid</keyword>
<dbReference type="InterPro" id="IPR010667">
    <property type="entry name" value="Phage_T4_Gp19"/>
</dbReference>
<dbReference type="PANTHER" id="PTHR38009">
    <property type="entry name" value="CONSERVED HYPOTHETICAL PHAGE TAIL PROTEIN"/>
    <property type="match status" value="1"/>
</dbReference>
<dbReference type="PANTHER" id="PTHR38009:SF1">
    <property type="entry name" value="CONSERVED HYPOTHETICAL PHAGE TAIL PROTEIN"/>
    <property type="match status" value="1"/>
</dbReference>
<dbReference type="GO" id="GO:0005198">
    <property type="term" value="F:structural molecule activity"/>
    <property type="evidence" value="ECO:0007669"/>
    <property type="project" value="InterPro"/>
</dbReference>
<geneLocation type="plasmid" evidence="1 2">
    <name>unnamed3</name>
</geneLocation>